<dbReference type="EMBL" id="CDMZ01005249">
    <property type="protein sequence ID" value="CEM52444.1"/>
    <property type="molecule type" value="Genomic_DNA"/>
</dbReference>
<evidence type="ECO:0000256" key="1">
    <source>
        <dbReference type="SAM" id="SignalP"/>
    </source>
</evidence>
<sequence length="407" mass="46406">MLLATALTLFFVLQADPTAAQQGTGNVRSAPAHADLTADAPYVMSIQERIQWDEAFGYCGETALQTAALYWGTYVSAWTVRDMYSVYLYWMSETEGVLSQRSWHSQYLIRTRNDPVASALRLQHFPFMTQRYIRPQYQSFMQWMKAWILAGGLVIFALFVKGYEDDEYDHIALAFGVQEGDGEADERGFNENDTLLWNPLQEGAGTTRAAYRFGDLNGTRSWTNNGTQTEMYMIPHQVNFGMAIRYVWNEPEELRRVSLELQPAPVETPSLSACDMGETCFQPGENLRLSVTANDLNPGVRYSLLRFDGPSQVPWWYGAEYCGGSGSWGSEPTRRWDFEASGESHTVVDFVDQLDVAFYRCVPECEVPEGEGPFEGQILRHDVNSLNRTSDRNQRGEYYFGWWDYLS</sequence>
<reference evidence="2" key="1">
    <citation type="submission" date="2014-11" db="EMBL/GenBank/DDBJ databases">
        <authorList>
            <person name="Otto D Thomas"/>
            <person name="Naeem Raeece"/>
        </authorList>
    </citation>
    <scope>NUCLEOTIDE SEQUENCE</scope>
</reference>
<name>A0A0G4I617_9ALVE</name>
<dbReference type="AlphaFoldDB" id="A0A0G4I617"/>
<organism evidence="2">
    <name type="scientific">Chromera velia CCMP2878</name>
    <dbReference type="NCBI Taxonomy" id="1169474"/>
    <lineage>
        <taxon>Eukaryota</taxon>
        <taxon>Sar</taxon>
        <taxon>Alveolata</taxon>
        <taxon>Colpodellida</taxon>
        <taxon>Chromeraceae</taxon>
        <taxon>Chromera</taxon>
    </lineage>
</organism>
<proteinExistence type="predicted"/>
<keyword evidence="1" id="KW-0732">Signal</keyword>
<evidence type="ECO:0000313" key="2">
    <source>
        <dbReference type="EMBL" id="CEM52444.1"/>
    </source>
</evidence>
<dbReference type="VEuPathDB" id="CryptoDB:Cvel_11272"/>
<protein>
    <submittedName>
        <fullName evidence="2">Uncharacterized protein</fullName>
    </submittedName>
</protein>
<accession>A0A0G4I617</accession>
<feature type="chain" id="PRO_5005192250" evidence="1">
    <location>
        <begin position="21"/>
        <end position="407"/>
    </location>
</feature>
<feature type="signal peptide" evidence="1">
    <location>
        <begin position="1"/>
        <end position="20"/>
    </location>
</feature>
<dbReference type="PhylomeDB" id="A0A0G4I617"/>
<gene>
    <name evidence="2" type="ORF">Cvel_11272</name>
</gene>